<accession>A0ABR0H2R9</accession>
<dbReference type="RefSeq" id="XP_062762286.1">
    <property type="nucleotide sequence ID" value="XM_062906496.1"/>
</dbReference>
<name>A0ABR0H2R9_9PEZI</name>
<evidence type="ECO:0000313" key="1">
    <source>
        <dbReference type="EMBL" id="KAK4662320.1"/>
    </source>
</evidence>
<reference evidence="1 2" key="1">
    <citation type="journal article" date="2023" name="bioRxiv">
        <title>High-quality genome assemblies of four members of thePodospora anserinaspecies complex.</title>
        <authorList>
            <person name="Ament-Velasquez S.L."/>
            <person name="Vogan A.A."/>
            <person name="Wallerman O."/>
            <person name="Hartmann F."/>
            <person name="Gautier V."/>
            <person name="Silar P."/>
            <person name="Giraud T."/>
            <person name="Johannesson H."/>
        </authorList>
    </citation>
    <scope>NUCLEOTIDE SEQUENCE [LARGE SCALE GENOMIC DNA]</scope>
    <source>
        <strain evidence="1 2">CBS 411.78</strain>
    </source>
</reference>
<dbReference type="EMBL" id="JAFFHB010000009">
    <property type="protein sequence ID" value="KAK4662320.1"/>
    <property type="molecule type" value="Genomic_DNA"/>
</dbReference>
<evidence type="ECO:0000313" key="2">
    <source>
        <dbReference type="Proteomes" id="UP001326199"/>
    </source>
</evidence>
<keyword evidence="2" id="KW-1185">Reference proteome</keyword>
<proteinExistence type="predicted"/>
<dbReference type="GeneID" id="87926771"/>
<dbReference type="Proteomes" id="UP001326199">
    <property type="component" value="Unassembled WGS sequence"/>
</dbReference>
<comment type="caution">
    <text evidence="1">The sequence shown here is derived from an EMBL/GenBank/DDBJ whole genome shotgun (WGS) entry which is preliminary data.</text>
</comment>
<protein>
    <submittedName>
        <fullName evidence="1">Uncharacterized protein</fullName>
    </submittedName>
</protein>
<sequence length="144" mass="15650">MHGFRDCLIDIGLYRLAPSNPRARNLTSNTQTDTPKATLAPPLTPWAGCPWAGSVSASVHPSIIERERERSKFLTSRFHCTCTAFALGSIKRTPRESRHQSADTAWPGTEDISDWLAAGCCAAIHLKVAGRQAPPPGREARGSE</sequence>
<organism evidence="1 2">
    <name type="scientific">Podospora pseudopauciseta</name>
    <dbReference type="NCBI Taxonomy" id="2093780"/>
    <lineage>
        <taxon>Eukaryota</taxon>
        <taxon>Fungi</taxon>
        <taxon>Dikarya</taxon>
        <taxon>Ascomycota</taxon>
        <taxon>Pezizomycotina</taxon>
        <taxon>Sordariomycetes</taxon>
        <taxon>Sordariomycetidae</taxon>
        <taxon>Sordariales</taxon>
        <taxon>Podosporaceae</taxon>
        <taxon>Podospora</taxon>
    </lineage>
</organism>
<gene>
    <name evidence="1" type="ORF">QC763_0112150</name>
</gene>